<dbReference type="OrthoDB" id="8902190at2"/>
<organism evidence="1 2">
    <name type="scientific">Paraburkholderia ribeironis</name>
    <dbReference type="NCBI Taxonomy" id="1247936"/>
    <lineage>
        <taxon>Bacteria</taxon>
        <taxon>Pseudomonadati</taxon>
        <taxon>Pseudomonadota</taxon>
        <taxon>Betaproteobacteria</taxon>
        <taxon>Burkholderiales</taxon>
        <taxon>Burkholderiaceae</taxon>
        <taxon>Paraburkholderia</taxon>
    </lineage>
</organism>
<keyword evidence="2" id="KW-1185">Reference proteome</keyword>
<gene>
    <name evidence="1" type="ORF">BN2475_1370020</name>
</gene>
<dbReference type="Proteomes" id="UP000187012">
    <property type="component" value="Unassembled WGS sequence"/>
</dbReference>
<name>A0A1N7SPL6_9BURK</name>
<accession>A0A1N7SPL6</accession>
<proteinExistence type="predicted"/>
<dbReference type="RefSeq" id="WP_143326024.1">
    <property type="nucleotide sequence ID" value="NZ_CYGX02000137.1"/>
</dbReference>
<evidence type="ECO:0000313" key="1">
    <source>
        <dbReference type="EMBL" id="SIT49365.1"/>
    </source>
</evidence>
<protein>
    <submittedName>
        <fullName evidence="1">Uncharacterized protein</fullName>
    </submittedName>
</protein>
<sequence length="110" mass="12725">MPLWKTRPVDEEPVIRLQRWRILRTDVGSEHFVGFHSDGWSGRVSSDIEQLDPAARRGVTSTGRIYVLDGPSAWHTQAEYVWKRWCIVNHIIAYQDVTLVLIPDAEEDEP</sequence>
<evidence type="ECO:0000313" key="2">
    <source>
        <dbReference type="Proteomes" id="UP000187012"/>
    </source>
</evidence>
<dbReference type="EMBL" id="CYGX02000137">
    <property type="protein sequence ID" value="SIT49365.1"/>
    <property type="molecule type" value="Genomic_DNA"/>
</dbReference>
<reference evidence="1 2" key="1">
    <citation type="submission" date="2016-12" db="EMBL/GenBank/DDBJ databases">
        <authorList>
            <person name="Song W.-J."/>
            <person name="Kurnit D.M."/>
        </authorList>
    </citation>
    <scope>NUCLEOTIDE SEQUENCE [LARGE SCALE GENOMIC DNA]</scope>
    <source>
        <strain evidence="1 2">STM7296</strain>
    </source>
</reference>
<dbReference type="AlphaFoldDB" id="A0A1N7SPL6"/>